<accession>A0AAN8WYS1</accession>
<proteinExistence type="predicted"/>
<dbReference type="Proteomes" id="UP001381693">
    <property type="component" value="Unassembled WGS sequence"/>
</dbReference>
<comment type="caution">
    <text evidence="1">The sequence shown here is derived from an EMBL/GenBank/DDBJ whole genome shotgun (WGS) entry which is preliminary data.</text>
</comment>
<gene>
    <name evidence="1" type="ORF">SK128_004207</name>
</gene>
<dbReference type="AlphaFoldDB" id="A0AAN8WYS1"/>
<reference evidence="1 2" key="1">
    <citation type="submission" date="2023-11" db="EMBL/GenBank/DDBJ databases">
        <title>Halocaridina rubra genome assembly.</title>
        <authorList>
            <person name="Smith C."/>
        </authorList>
    </citation>
    <scope>NUCLEOTIDE SEQUENCE [LARGE SCALE GENOMIC DNA]</scope>
    <source>
        <strain evidence="1">EP-1</strain>
        <tissue evidence="1">Whole</tissue>
    </source>
</reference>
<evidence type="ECO:0000313" key="2">
    <source>
        <dbReference type="Proteomes" id="UP001381693"/>
    </source>
</evidence>
<keyword evidence="2" id="KW-1185">Reference proteome</keyword>
<evidence type="ECO:0000313" key="1">
    <source>
        <dbReference type="EMBL" id="KAK7071028.1"/>
    </source>
</evidence>
<protein>
    <recommendedName>
        <fullName evidence="3">Reverse transcriptase domain-containing protein</fullName>
    </recommendedName>
</protein>
<name>A0AAN8WYS1_HALRR</name>
<sequence>MTEVNERVSGQGLRMVDGDDNEWELNQLLFADDTVVVADSEEKLCQLVSEFGMMSMIGVSRLDKVRNEVVRSRTGVRREFAARVNMNVLRWLSHVERMDDERLLKKEDGCEVSKRAC</sequence>
<organism evidence="1 2">
    <name type="scientific">Halocaridina rubra</name>
    <name type="common">Hawaiian red shrimp</name>
    <dbReference type="NCBI Taxonomy" id="373956"/>
    <lineage>
        <taxon>Eukaryota</taxon>
        <taxon>Metazoa</taxon>
        <taxon>Ecdysozoa</taxon>
        <taxon>Arthropoda</taxon>
        <taxon>Crustacea</taxon>
        <taxon>Multicrustacea</taxon>
        <taxon>Malacostraca</taxon>
        <taxon>Eumalacostraca</taxon>
        <taxon>Eucarida</taxon>
        <taxon>Decapoda</taxon>
        <taxon>Pleocyemata</taxon>
        <taxon>Caridea</taxon>
        <taxon>Atyoidea</taxon>
        <taxon>Atyidae</taxon>
        <taxon>Halocaridina</taxon>
    </lineage>
</organism>
<dbReference type="EMBL" id="JAXCGZ010015164">
    <property type="protein sequence ID" value="KAK7071028.1"/>
    <property type="molecule type" value="Genomic_DNA"/>
</dbReference>
<evidence type="ECO:0008006" key="3">
    <source>
        <dbReference type="Google" id="ProtNLM"/>
    </source>
</evidence>